<dbReference type="EMBL" id="RYZH01000038">
    <property type="protein sequence ID" value="RUL85644.1"/>
    <property type="molecule type" value="Genomic_DNA"/>
</dbReference>
<dbReference type="InterPro" id="IPR002023">
    <property type="entry name" value="NuoE-like"/>
</dbReference>
<evidence type="ECO:0000256" key="4">
    <source>
        <dbReference type="ARBA" id="ARBA00023004"/>
    </source>
</evidence>
<dbReference type="InterPro" id="IPR042128">
    <property type="entry name" value="NuoE_dom"/>
</dbReference>
<evidence type="ECO:0000256" key="1">
    <source>
        <dbReference type="ARBA" id="ARBA00010643"/>
    </source>
</evidence>
<feature type="binding site" evidence="7">
    <location>
        <position position="108"/>
    </location>
    <ligand>
        <name>[2Fe-2S] cluster</name>
        <dbReference type="ChEBI" id="CHEBI:190135"/>
    </ligand>
</feature>
<dbReference type="InterPro" id="IPR041921">
    <property type="entry name" value="NuoE_N"/>
</dbReference>
<comment type="cofactor">
    <cofactor evidence="7">
        <name>[2Fe-2S] cluster</name>
        <dbReference type="ChEBI" id="CHEBI:190135"/>
    </cofactor>
    <text evidence="7">Binds 1 [2Fe-2S] cluster.</text>
</comment>
<feature type="binding site" evidence="7">
    <location>
        <position position="67"/>
    </location>
    <ligand>
        <name>[2Fe-2S] cluster</name>
        <dbReference type="ChEBI" id="CHEBI:190135"/>
    </ligand>
</feature>
<keyword evidence="4 7" id="KW-0408">Iron</keyword>
<dbReference type="PANTHER" id="PTHR43342:SF2">
    <property type="entry name" value="POTENTIAL NAD-REDUCING HYDROGENASE SUBUNIT"/>
    <property type="match status" value="1"/>
</dbReference>
<feature type="binding site" evidence="7">
    <location>
        <position position="72"/>
    </location>
    <ligand>
        <name>[2Fe-2S] cluster</name>
        <dbReference type="ChEBI" id="CHEBI:190135"/>
    </ligand>
</feature>
<accession>A0A432MGC0</accession>
<dbReference type="Gene3D" id="3.40.30.10">
    <property type="entry name" value="Glutaredoxin"/>
    <property type="match status" value="1"/>
</dbReference>
<sequence>MKRHRFRQDALIEVLHVAQEAFGLLRDDVLLHIARGLELPPSRVFGVATFYHLFTFAPRGEHSCTVCTGTACFVKGAERLLAIVEELTGGRAGETTPDGRFSLATTRCTGSCGLAPLAIFDGEVVGHLSEEEVARRVGGWTGHGSE</sequence>
<dbReference type="GO" id="GO:0051537">
    <property type="term" value="F:2 iron, 2 sulfur cluster binding"/>
    <property type="evidence" value="ECO:0007669"/>
    <property type="project" value="UniProtKB-KW"/>
</dbReference>
<evidence type="ECO:0000256" key="2">
    <source>
        <dbReference type="ARBA" id="ARBA00022714"/>
    </source>
</evidence>
<reference evidence="8 9" key="2">
    <citation type="submission" date="2019-01" db="EMBL/GenBank/DDBJ databases">
        <title>Tautonia sociabilis, a novel thermotolerant planctomycete of Isosphaeraceae family, isolated from a 4000 m deep subterranean habitat.</title>
        <authorList>
            <person name="Kovaleva O.L."/>
            <person name="Elcheninov A.G."/>
            <person name="Van Heerden E."/>
            <person name="Toshchakov S.V."/>
            <person name="Novikov A."/>
            <person name="Bonch-Osmolovskaya E.A."/>
            <person name="Kublanov I.V."/>
        </authorList>
    </citation>
    <scope>NUCLEOTIDE SEQUENCE [LARGE SCALE GENOMIC DNA]</scope>
    <source>
        <strain evidence="8 9">GM2012</strain>
    </source>
</reference>
<evidence type="ECO:0000256" key="6">
    <source>
        <dbReference type="ARBA" id="ARBA00034078"/>
    </source>
</evidence>
<keyword evidence="2 7" id="KW-0001">2Fe-2S</keyword>
<comment type="cofactor">
    <cofactor evidence="6">
        <name>[2Fe-2S] cluster</name>
        <dbReference type="ChEBI" id="CHEBI:190135"/>
    </cofactor>
</comment>
<evidence type="ECO:0000313" key="9">
    <source>
        <dbReference type="Proteomes" id="UP000280296"/>
    </source>
</evidence>
<feature type="binding site" evidence="7">
    <location>
        <position position="112"/>
    </location>
    <ligand>
        <name>[2Fe-2S] cluster</name>
        <dbReference type="ChEBI" id="CHEBI:190135"/>
    </ligand>
</feature>
<dbReference type="Proteomes" id="UP000280296">
    <property type="component" value="Unassembled WGS sequence"/>
</dbReference>
<gene>
    <name evidence="8" type="ORF">TsocGM_18150</name>
</gene>
<comment type="similarity">
    <text evidence="1">Belongs to the complex I 24 kDa subunit family.</text>
</comment>
<comment type="caution">
    <text evidence="8">The sequence shown here is derived from an EMBL/GenBank/DDBJ whole genome shotgun (WGS) entry which is preliminary data.</text>
</comment>
<reference evidence="8 9" key="1">
    <citation type="submission" date="2018-12" db="EMBL/GenBank/DDBJ databases">
        <authorList>
            <person name="Toschakov S.V."/>
        </authorList>
    </citation>
    <scope>NUCLEOTIDE SEQUENCE [LARGE SCALE GENOMIC DNA]</scope>
    <source>
        <strain evidence="8 9">GM2012</strain>
    </source>
</reference>
<organism evidence="8 9">
    <name type="scientific">Tautonia sociabilis</name>
    <dbReference type="NCBI Taxonomy" id="2080755"/>
    <lineage>
        <taxon>Bacteria</taxon>
        <taxon>Pseudomonadati</taxon>
        <taxon>Planctomycetota</taxon>
        <taxon>Planctomycetia</taxon>
        <taxon>Isosphaerales</taxon>
        <taxon>Isosphaeraceae</taxon>
        <taxon>Tautonia</taxon>
    </lineage>
</organism>
<evidence type="ECO:0000256" key="7">
    <source>
        <dbReference type="PIRSR" id="PIRSR000216-1"/>
    </source>
</evidence>
<dbReference type="InterPro" id="IPR028431">
    <property type="entry name" value="NADP_DH_HndA-like"/>
</dbReference>
<evidence type="ECO:0000256" key="3">
    <source>
        <dbReference type="ARBA" id="ARBA00022723"/>
    </source>
</evidence>
<dbReference type="AlphaFoldDB" id="A0A432MGC0"/>
<proteinExistence type="inferred from homology"/>
<dbReference type="SUPFAM" id="SSF52833">
    <property type="entry name" value="Thioredoxin-like"/>
    <property type="match status" value="1"/>
</dbReference>
<dbReference type="CDD" id="cd03064">
    <property type="entry name" value="TRX_Fd_NuoE"/>
    <property type="match status" value="1"/>
</dbReference>
<protein>
    <submittedName>
        <fullName evidence="8">NAD(P)H-dependent oxidoreductase subunit E</fullName>
    </submittedName>
</protein>
<evidence type="ECO:0000313" key="8">
    <source>
        <dbReference type="EMBL" id="RUL85644.1"/>
    </source>
</evidence>
<evidence type="ECO:0000256" key="5">
    <source>
        <dbReference type="ARBA" id="ARBA00023014"/>
    </source>
</evidence>
<dbReference type="PIRSF" id="PIRSF000216">
    <property type="entry name" value="NADH_DH_24kDa"/>
    <property type="match status" value="1"/>
</dbReference>
<keyword evidence="5 7" id="KW-0411">Iron-sulfur</keyword>
<dbReference type="GO" id="GO:0046872">
    <property type="term" value="F:metal ion binding"/>
    <property type="evidence" value="ECO:0007669"/>
    <property type="project" value="UniProtKB-KW"/>
</dbReference>
<dbReference type="Pfam" id="PF01257">
    <property type="entry name" value="2Fe-2S_thioredx"/>
    <property type="match status" value="1"/>
</dbReference>
<dbReference type="OrthoDB" id="9807941at2"/>
<dbReference type="GO" id="GO:0016491">
    <property type="term" value="F:oxidoreductase activity"/>
    <property type="evidence" value="ECO:0007669"/>
    <property type="project" value="InterPro"/>
</dbReference>
<dbReference type="InterPro" id="IPR036249">
    <property type="entry name" value="Thioredoxin-like_sf"/>
</dbReference>
<keyword evidence="3 7" id="KW-0479">Metal-binding</keyword>
<keyword evidence="9" id="KW-1185">Reference proteome</keyword>
<name>A0A432MGC0_9BACT</name>
<dbReference type="Gene3D" id="1.10.10.1590">
    <property type="entry name" value="NADH-quinone oxidoreductase subunit E"/>
    <property type="match status" value="1"/>
</dbReference>
<dbReference type="PANTHER" id="PTHR43342">
    <property type="entry name" value="NADH-QUINONE OXIDOREDUCTASE, E SUBUNIT"/>
    <property type="match status" value="1"/>
</dbReference>